<evidence type="ECO:0000313" key="2">
    <source>
        <dbReference type="EMBL" id="GIX66775.1"/>
    </source>
</evidence>
<dbReference type="EMBL" id="BPLR01019339">
    <property type="protein sequence ID" value="GIX66775.1"/>
    <property type="molecule type" value="Genomic_DNA"/>
</dbReference>
<reference evidence="2 3" key="1">
    <citation type="submission" date="2021-06" db="EMBL/GenBank/DDBJ databases">
        <title>Caerostris extrusa draft genome.</title>
        <authorList>
            <person name="Kono N."/>
            <person name="Arakawa K."/>
        </authorList>
    </citation>
    <scope>NUCLEOTIDE SEQUENCE [LARGE SCALE GENOMIC DNA]</scope>
</reference>
<feature type="region of interest" description="Disordered" evidence="1">
    <location>
        <begin position="26"/>
        <end position="54"/>
    </location>
</feature>
<proteinExistence type="predicted"/>
<evidence type="ECO:0000313" key="3">
    <source>
        <dbReference type="Proteomes" id="UP001054945"/>
    </source>
</evidence>
<accession>A0AAV4M3I5</accession>
<name>A0AAV4M3I5_CAEEX</name>
<sequence>MGSRIIIGLLIPTSFSDIKPQSTYDLATSGSPGSSLSSTPLHFPLTNPGNSNQKRWTTKSYIRSLILEKYKQPAASQ</sequence>
<evidence type="ECO:0000256" key="1">
    <source>
        <dbReference type="SAM" id="MobiDB-lite"/>
    </source>
</evidence>
<gene>
    <name evidence="2" type="ORF">CEXT_335811</name>
</gene>
<dbReference type="AlphaFoldDB" id="A0AAV4M3I5"/>
<comment type="caution">
    <text evidence="2">The sequence shown here is derived from an EMBL/GenBank/DDBJ whole genome shotgun (WGS) entry which is preliminary data.</text>
</comment>
<organism evidence="2 3">
    <name type="scientific">Caerostris extrusa</name>
    <name type="common">Bark spider</name>
    <name type="synonym">Caerostris bankana</name>
    <dbReference type="NCBI Taxonomy" id="172846"/>
    <lineage>
        <taxon>Eukaryota</taxon>
        <taxon>Metazoa</taxon>
        <taxon>Ecdysozoa</taxon>
        <taxon>Arthropoda</taxon>
        <taxon>Chelicerata</taxon>
        <taxon>Arachnida</taxon>
        <taxon>Araneae</taxon>
        <taxon>Araneomorphae</taxon>
        <taxon>Entelegynae</taxon>
        <taxon>Araneoidea</taxon>
        <taxon>Araneidae</taxon>
        <taxon>Caerostris</taxon>
    </lineage>
</organism>
<feature type="compositionally biased region" description="Low complexity" evidence="1">
    <location>
        <begin position="28"/>
        <end position="41"/>
    </location>
</feature>
<keyword evidence="3" id="KW-1185">Reference proteome</keyword>
<protein>
    <submittedName>
        <fullName evidence="2">Uncharacterized protein</fullName>
    </submittedName>
</protein>
<dbReference type="Proteomes" id="UP001054945">
    <property type="component" value="Unassembled WGS sequence"/>
</dbReference>